<dbReference type="Proteomes" id="UP000612055">
    <property type="component" value="Unassembled WGS sequence"/>
</dbReference>
<keyword evidence="2" id="KW-1185">Reference proteome</keyword>
<dbReference type="OrthoDB" id="536346at2759"/>
<dbReference type="EMBL" id="JAEHOE010000058">
    <property type="protein sequence ID" value="KAG2490868.1"/>
    <property type="molecule type" value="Genomic_DNA"/>
</dbReference>
<name>A0A835XXL0_9CHLO</name>
<sequence>MDTLAASRDDGLRRALSLALPVGAQLGSVSLESLGKAAAGTLTVAGWTCATGLRVAGSSVGFVNRNVLAPLSSFAFGSSSASSSNVRFSTCAHSCAWLQPQKARKSRTEVRFQRASSGLRTGSAKCSIRRSAAVQEAVPAAAPVLLAHLAASSVPMTLSSELGHDEHLSSSGEADVAHWTVATLGLQSSML</sequence>
<evidence type="ECO:0000313" key="2">
    <source>
        <dbReference type="Proteomes" id="UP000612055"/>
    </source>
</evidence>
<comment type="caution">
    <text evidence="1">The sequence shown here is derived from an EMBL/GenBank/DDBJ whole genome shotgun (WGS) entry which is preliminary data.</text>
</comment>
<organism evidence="1 2">
    <name type="scientific">Edaphochlamys debaryana</name>
    <dbReference type="NCBI Taxonomy" id="47281"/>
    <lineage>
        <taxon>Eukaryota</taxon>
        <taxon>Viridiplantae</taxon>
        <taxon>Chlorophyta</taxon>
        <taxon>core chlorophytes</taxon>
        <taxon>Chlorophyceae</taxon>
        <taxon>CS clade</taxon>
        <taxon>Chlamydomonadales</taxon>
        <taxon>Chlamydomonadales incertae sedis</taxon>
        <taxon>Edaphochlamys</taxon>
    </lineage>
</organism>
<gene>
    <name evidence="1" type="ORF">HYH03_010786</name>
</gene>
<protein>
    <submittedName>
        <fullName evidence="1">Uncharacterized protein</fullName>
    </submittedName>
</protein>
<accession>A0A835XXL0</accession>
<reference evidence="1" key="1">
    <citation type="journal article" date="2020" name="bioRxiv">
        <title>Comparative genomics of Chlamydomonas.</title>
        <authorList>
            <person name="Craig R.J."/>
            <person name="Hasan A.R."/>
            <person name="Ness R.W."/>
            <person name="Keightley P.D."/>
        </authorList>
    </citation>
    <scope>NUCLEOTIDE SEQUENCE</scope>
    <source>
        <strain evidence="1">CCAP 11/70</strain>
    </source>
</reference>
<proteinExistence type="predicted"/>
<evidence type="ECO:0000313" key="1">
    <source>
        <dbReference type="EMBL" id="KAG2490868.1"/>
    </source>
</evidence>
<dbReference type="AlphaFoldDB" id="A0A835XXL0"/>